<evidence type="ECO:0000313" key="2">
    <source>
        <dbReference type="EMBL" id="ETO72889.1"/>
    </source>
</evidence>
<feature type="non-terminal residue" evidence="2">
    <location>
        <position position="530"/>
    </location>
</feature>
<dbReference type="Gene3D" id="2.40.70.10">
    <property type="entry name" value="Acid Proteases"/>
    <property type="match status" value="1"/>
</dbReference>
<organism evidence="2 3">
    <name type="scientific">Phytophthora nicotianae P1976</name>
    <dbReference type="NCBI Taxonomy" id="1317066"/>
    <lineage>
        <taxon>Eukaryota</taxon>
        <taxon>Sar</taxon>
        <taxon>Stramenopiles</taxon>
        <taxon>Oomycota</taxon>
        <taxon>Peronosporomycetes</taxon>
        <taxon>Peronosporales</taxon>
        <taxon>Peronosporaceae</taxon>
        <taxon>Phytophthora</taxon>
    </lineage>
</organism>
<evidence type="ECO:0008006" key="4">
    <source>
        <dbReference type="Google" id="ProtNLM"/>
    </source>
</evidence>
<comment type="caution">
    <text evidence="2">The sequence shown here is derived from an EMBL/GenBank/DDBJ whole genome shotgun (WGS) entry which is preliminary data.</text>
</comment>
<feature type="compositionally biased region" description="Polar residues" evidence="1">
    <location>
        <begin position="1"/>
        <end position="12"/>
    </location>
</feature>
<gene>
    <name evidence="2" type="ORF">F444_11131</name>
</gene>
<evidence type="ECO:0000256" key="1">
    <source>
        <dbReference type="SAM" id="MobiDB-lite"/>
    </source>
</evidence>
<feature type="region of interest" description="Disordered" evidence="1">
    <location>
        <begin position="219"/>
        <end position="275"/>
    </location>
</feature>
<dbReference type="EMBL" id="ANJA01002020">
    <property type="protein sequence ID" value="ETO72889.1"/>
    <property type="molecule type" value="Genomic_DNA"/>
</dbReference>
<dbReference type="OrthoDB" id="109581at2759"/>
<dbReference type="AlphaFoldDB" id="A0A081A1X8"/>
<feature type="region of interest" description="Disordered" evidence="1">
    <location>
        <begin position="1"/>
        <end position="27"/>
    </location>
</feature>
<reference evidence="2 3" key="1">
    <citation type="submission" date="2013-11" db="EMBL/GenBank/DDBJ databases">
        <title>The Genome Sequence of Phytophthora parasitica P1976.</title>
        <authorList>
            <consortium name="The Broad Institute Genomics Platform"/>
            <person name="Russ C."/>
            <person name="Tyler B."/>
            <person name="Panabieres F."/>
            <person name="Shan W."/>
            <person name="Tripathy S."/>
            <person name="Grunwald N."/>
            <person name="Machado M."/>
            <person name="Johnson C.S."/>
            <person name="Walker B."/>
            <person name="Young S."/>
            <person name="Zeng Q."/>
            <person name="Gargeya S."/>
            <person name="Fitzgerald M."/>
            <person name="Haas B."/>
            <person name="Abouelleil A."/>
            <person name="Allen A.W."/>
            <person name="Alvarado L."/>
            <person name="Arachchi H.M."/>
            <person name="Berlin A.M."/>
            <person name="Chapman S.B."/>
            <person name="Gainer-Dewar J."/>
            <person name="Goldberg J."/>
            <person name="Griggs A."/>
            <person name="Gujja S."/>
            <person name="Hansen M."/>
            <person name="Howarth C."/>
            <person name="Imamovic A."/>
            <person name="Ireland A."/>
            <person name="Larimer J."/>
            <person name="McCowan C."/>
            <person name="Murphy C."/>
            <person name="Pearson M."/>
            <person name="Poon T.W."/>
            <person name="Priest M."/>
            <person name="Roberts A."/>
            <person name="Saif S."/>
            <person name="Shea T."/>
            <person name="Sisk P."/>
            <person name="Sykes S."/>
            <person name="Wortman J."/>
            <person name="Nusbaum C."/>
            <person name="Birren B."/>
        </authorList>
    </citation>
    <scope>NUCLEOTIDE SEQUENCE [LARGE SCALE GENOMIC DNA]</scope>
    <source>
        <strain evidence="2 3">P1976</strain>
    </source>
</reference>
<sequence length="530" mass="60216">MAKTRSSNSSTSDADEDRVTAPIFTPTLPPRLTSTSHAALVKWRRERREYEETIRSRAKDSAADLIVPVKSTFDEGLLRMWCLLRWKLLIDDVTDSHILAEVDKIIDSVKNNDVPDIDVEMREQLRMDLSEFDVSERVIQYFKECYEIVDDHGWRVFFTGLDGRKQLCRILIASLEPQALRDEVERAVRFQSRKAKEDEVALHDLILTKALDQEKAFQILKRSKRDRGERETGRPSARGAGKPPNKKQRVVETSKGGPRPPLKSETDRPKVPPTPCPHCNDMHWLSECPTATDDQKAEIRRKLRAQRADDSKRKVARTKRLRECLPSEEKSVTLNDKLTVPYCADSGADRSVISRHYVEQLQQLDPSVKVESLDTPFVSETVGDHEVVCTASIHTRLLLNTAAGPVALHEPVECLIVEEEEPEFILGQDVLLSLGIDVDRQLEQLANRVNDVDDGDTELKDDLPDLAHPGTDEELSEALDRLVTMALANGFPHKLEEKVRDIVLKHDIWRLELGKDPPANVEPLKIRLKD</sequence>
<dbReference type="InterPro" id="IPR021109">
    <property type="entry name" value="Peptidase_aspartic_dom_sf"/>
</dbReference>
<proteinExistence type="predicted"/>
<accession>A0A081A1X8</accession>
<protein>
    <recommendedName>
        <fullName evidence="4">Peptidase A2 domain-containing protein</fullName>
    </recommendedName>
</protein>
<evidence type="ECO:0000313" key="3">
    <source>
        <dbReference type="Proteomes" id="UP000028582"/>
    </source>
</evidence>
<name>A0A081A1X8_PHYNI</name>
<dbReference type="Proteomes" id="UP000028582">
    <property type="component" value="Unassembled WGS sequence"/>
</dbReference>